<protein>
    <submittedName>
        <fullName evidence="2">Uncharacterized protein</fullName>
    </submittedName>
</protein>
<evidence type="ECO:0000256" key="1">
    <source>
        <dbReference type="SAM" id="SignalP"/>
    </source>
</evidence>
<proteinExistence type="predicted"/>
<feature type="signal peptide" evidence="1">
    <location>
        <begin position="1"/>
        <end position="17"/>
    </location>
</feature>
<evidence type="ECO:0000313" key="2">
    <source>
        <dbReference type="EMBL" id="KZP01535.1"/>
    </source>
</evidence>
<dbReference type="OrthoDB" id="10373058at2759"/>
<dbReference type="Proteomes" id="UP000076738">
    <property type="component" value="Unassembled WGS sequence"/>
</dbReference>
<gene>
    <name evidence="2" type="ORF">CALVIDRAFT_523928</name>
</gene>
<keyword evidence="1" id="KW-0732">Signal</keyword>
<name>A0A167S2Z4_CALVF</name>
<organism evidence="2 3">
    <name type="scientific">Calocera viscosa (strain TUFC12733)</name>
    <dbReference type="NCBI Taxonomy" id="1330018"/>
    <lineage>
        <taxon>Eukaryota</taxon>
        <taxon>Fungi</taxon>
        <taxon>Dikarya</taxon>
        <taxon>Basidiomycota</taxon>
        <taxon>Agaricomycotina</taxon>
        <taxon>Dacrymycetes</taxon>
        <taxon>Dacrymycetales</taxon>
        <taxon>Dacrymycetaceae</taxon>
        <taxon>Calocera</taxon>
    </lineage>
</organism>
<evidence type="ECO:0000313" key="3">
    <source>
        <dbReference type="Proteomes" id="UP000076738"/>
    </source>
</evidence>
<reference evidence="2 3" key="1">
    <citation type="journal article" date="2016" name="Mol. Biol. Evol.">
        <title>Comparative Genomics of Early-Diverging Mushroom-Forming Fungi Provides Insights into the Origins of Lignocellulose Decay Capabilities.</title>
        <authorList>
            <person name="Nagy L.G."/>
            <person name="Riley R."/>
            <person name="Tritt A."/>
            <person name="Adam C."/>
            <person name="Daum C."/>
            <person name="Floudas D."/>
            <person name="Sun H."/>
            <person name="Yadav J.S."/>
            <person name="Pangilinan J."/>
            <person name="Larsson K.H."/>
            <person name="Matsuura K."/>
            <person name="Barry K."/>
            <person name="Labutti K."/>
            <person name="Kuo R."/>
            <person name="Ohm R.A."/>
            <person name="Bhattacharya S.S."/>
            <person name="Shirouzu T."/>
            <person name="Yoshinaga Y."/>
            <person name="Martin F.M."/>
            <person name="Grigoriev I.V."/>
            <person name="Hibbett D.S."/>
        </authorList>
    </citation>
    <scope>NUCLEOTIDE SEQUENCE [LARGE SCALE GENOMIC DNA]</scope>
    <source>
        <strain evidence="2 3">TUFC12733</strain>
    </source>
</reference>
<dbReference type="AlphaFoldDB" id="A0A167S2Z4"/>
<sequence>MLLFTFLLFLALIGVLAESCTASATRATSKPVPIPVAFVLPEQQVIRTVVTHPTLLMFAATSPAPTAYVISPFVTTRTDLSQSKCYTPQDGTATCAGMPTICVQTCTTPGYIVYEGDGAFAYCDAPPVTPSKRAIARARQAKKWHGGRPW</sequence>
<feature type="chain" id="PRO_5007892088" evidence="1">
    <location>
        <begin position="18"/>
        <end position="150"/>
    </location>
</feature>
<dbReference type="EMBL" id="KV417266">
    <property type="protein sequence ID" value="KZP01535.1"/>
    <property type="molecule type" value="Genomic_DNA"/>
</dbReference>
<keyword evidence="3" id="KW-1185">Reference proteome</keyword>
<accession>A0A167S2Z4</accession>